<proteinExistence type="inferred from homology"/>
<evidence type="ECO:0000259" key="8">
    <source>
        <dbReference type="PROSITE" id="PS50011"/>
    </source>
</evidence>
<feature type="domain" description="Protein kinase" evidence="8">
    <location>
        <begin position="29"/>
        <end position="312"/>
    </location>
</feature>
<comment type="similarity">
    <text evidence="7">Belongs to the protein kinase superfamily.</text>
</comment>
<dbReference type="Gene3D" id="1.10.510.10">
    <property type="entry name" value="Transferase(Phosphotransferase) domain 1"/>
    <property type="match status" value="1"/>
</dbReference>
<accession>A0A9P0MP24</accession>
<dbReference type="PANTHER" id="PTHR24055">
    <property type="entry name" value="MITOGEN-ACTIVATED PROTEIN KINASE"/>
    <property type="match status" value="1"/>
</dbReference>
<keyword evidence="3 6" id="KW-0547">Nucleotide-binding</keyword>
<keyword evidence="2" id="KW-0808">Transferase</keyword>
<dbReference type="PROSITE" id="PS00108">
    <property type="entry name" value="PROTEIN_KINASE_ST"/>
    <property type="match status" value="1"/>
</dbReference>
<evidence type="ECO:0000256" key="4">
    <source>
        <dbReference type="ARBA" id="ARBA00022777"/>
    </source>
</evidence>
<reference evidence="9" key="1">
    <citation type="submission" date="2022-01" db="EMBL/GenBank/DDBJ databases">
        <authorList>
            <person name="King R."/>
        </authorList>
    </citation>
    <scope>NUCLEOTIDE SEQUENCE</scope>
</reference>
<evidence type="ECO:0000313" key="10">
    <source>
        <dbReference type="Proteomes" id="UP001152798"/>
    </source>
</evidence>
<dbReference type="Proteomes" id="UP001152798">
    <property type="component" value="Chromosome 5"/>
</dbReference>
<evidence type="ECO:0000256" key="5">
    <source>
        <dbReference type="ARBA" id="ARBA00022840"/>
    </source>
</evidence>
<dbReference type="Gene3D" id="3.30.200.20">
    <property type="entry name" value="Phosphorylase Kinase, domain 1"/>
    <property type="match status" value="1"/>
</dbReference>
<evidence type="ECO:0000256" key="2">
    <source>
        <dbReference type="ARBA" id="ARBA00022679"/>
    </source>
</evidence>
<keyword evidence="4" id="KW-0418">Kinase</keyword>
<keyword evidence="5 6" id="KW-0067">ATP-binding</keyword>
<organism evidence="9 10">
    <name type="scientific">Nezara viridula</name>
    <name type="common">Southern green stink bug</name>
    <name type="synonym">Cimex viridulus</name>
    <dbReference type="NCBI Taxonomy" id="85310"/>
    <lineage>
        <taxon>Eukaryota</taxon>
        <taxon>Metazoa</taxon>
        <taxon>Ecdysozoa</taxon>
        <taxon>Arthropoda</taxon>
        <taxon>Hexapoda</taxon>
        <taxon>Insecta</taxon>
        <taxon>Pterygota</taxon>
        <taxon>Neoptera</taxon>
        <taxon>Paraneoptera</taxon>
        <taxon>Hemiptera</taxon>
        <taxon>Heteroptera</taxon>
        <taxon>Panheteroptera</taxon>
        <taxon>Pentatomomorpha</taxon>
        <taxon>Pentatomoidea</taxon>
        <taxon>Pentatomidae</taxon>
        <taxon>Pentatominae</taxon>
        <taxon>Nezara</taxon>
    </lineage>
</organism>
<dbReference type="SUPFAM" id="SSF56112">
    <property type="entry name" value="Protein kinase-like (PK-like)"/>
    <property type="match status" value="1"/>
</dbReference>
<evidence type="ECO:0000256" key="1">
    <source>
        <dbReference type="ARBA" id="ARBA00022527"/>
    </source>
</evidence>
<dbReference type="SMART" id="SM00220">
    <property type="entry name" value="S_TKc"/>
    <property type="match status" value="1"/>
</dbReference>
<dbReference type="FunFam" id="1.10.510.10:FF:000624">
    <property type="entry name" value="Mitogen-activated protein kinase"/>
    <property type="match status" value="1"/>
</dbReference>
<evidence type="ECO:0000256" key="6">
    <source>
        <dbReference type="PROSITE-ProRule" id="PRU10141"/>
    </source>
</evidence>
<name>A0A9P0MP24_NEZVI</name>
<dbReference type="Pfam" id="PF00069">
    <property type="entry name" value="Pkinase"/>
    <property type="match status" value="1"/>
</dbReference>
<dbReference type="AlphaFoldDB" id="A0A9P0MP24"/>
<dbReference type="PROSITE" id="PS00107">
    <property type="entry name" value="PROTEIN_KINASE_ATP"/>
    <property type="match status" value="1"/>
</dbReference>
<dbReference type="EMBL" id="OV725081">
    <property type="protein sequence ID" value="CAH1402038.1"/>
    <property type="molecule type" value="Genomic_DNA"/>
</dbReference>
<feature type="binding site" evidence="6">
    <location>
        <position position="58"/>
    </location>
    <ligand>
        <name>ATP</name>
        <dbReference type="ChEBI" id="CHEBI:30616"/>
    </ligand>
</feature>
<dbReference type="OrthoDB" id="2158884at2759"/>
<dbReference type="GO" id="GO:0005524">
    <property type="term" value="F:ATP binding"/>
    <property type="evidence" value="ECO:0007669"/>
    <property type="project" value="UniProtKB-UniRule"/>
</dbReference>
<evidence type="ECO:0000256" key="7">
    <source>
        <dbReference type="RuleBase" id="RU000304"/>
    </source>
</evidence>
<dbReference type="InterPro" id="IPR011009">
    <property type="entry name" value="Kinase-like_dom_sf"/>
</dbReference>
<dbReference type="PROSITE" id="PS50011">
    <property type="entry name" value="PROTEIN_KINASE_DOM"/>
    <property type="match status" value="1"/>
</dbReference>
<sequence length="498" mass="56968">MVWLKSPNANKHHMELKPCIKLDLFSDEYRVQCKIGEGSFSEVLKCIDRHSGICIAAKQLKRSFRSAAQAEEMPELIAMRKLTRHPNILHMIESHFDKETGKVTLVFELMDMSLYDLIRSRKKCIPETKAKHYLFQIVKGIDHIHHHGIFHRDIKPENILIKGDVIKISDLGSIKGIYTKQPYTEYISTRWYRSPECLLTTGFYGPKMDVWAIGCVFFELLTLKPLFPGSSEVDQIAKIHSVLGTPNPRLLSKFKRHKPRNCNVNFPTKQGTGLNPLIPFISDMGREVLKQMIVYDPESRINIRRLVEHKYFDDLREHNSGISSNFSWTTIGSGSLNKTSWRNPALLSFLTNEKRKKPKVTKVMPAQKKTSKEVVNVKEEIPRDPPSLNLGTGPGDWKTSNNSLMKLKERLCSKTYQVPTAGIGGVGEVQDIPNKLKEMKSLDLKPGFENCNRYLNMKLPPLLHEGPVKRDLQLPRVPSKKSFLRGNTLEDFRSGLKK</sequence>
<evidence type="ECO:0000313" key="9">
    <source>
        <dbReference type="EMBL" id="CAH1402038.1"/>
    </source>
</evidence>
<protein>
    <recommendedName>
        <fullName evidence="8">Protein kinase domain-containing protein</fullName>
    </recommendedName>
</protein>
<dbReference type="GO" id="GO:0004674">
    <property type="term" value="F:protein serine/threonine kinase activity"/>
    <property type="evidence" value="ECO:0007669"/>
    <property type="project" value="UniProtKB-KW"/>
</dbReference>
<dbReference type="InterPro" id="IPR050117">
    <property type="entry name" value="MAPK"/>
</dbReference>
<dbReference type="InterPro" id="IPR017441">
    <property type="entry name" value="Protein_kinase_ATP_BS"/>
</dbReference>
<gene>
    <name evidence="9" type="ORF">NEZAVI_LOCUS10954</name>
</gene>
<evidence type="ECO:0000256" key="3">
    <source>
        <dbReference type="ARBA" id="ARBA00022741"/>
    </source>
</evidence>
<dbReference type="InterPro" id="IPR000719">
    <property type="entry name" value="Prot_kinase_dom"/>
</dbReference>
<dbReference type="InterPro" id="IPR008271">
    <property type="entry name" value="Ser/Thr_kinase_AS"/>
</dbReference>
<keyword evidence="10" id="KW-1185">Reference proteome</keyword>
<keyword evidence="1 7" id="KW-0723">Serine/threonine-protein kinase</keyword>